<dbReference type="SUPFAM" id="SSF88946">
    <property type="entry name" value="Sigma2 domain of RNA polymerase sigma factors"/>
    <property type="match status" value="1"/>
</dbReference>
<comment type="caution">
    <text evidence="8">The sequence shown here is derived from an EMBL/GenBank/DDBJ whole genome shotgun (WGS) entry which is preliminary data.</text>
</comment>
<dbReference type="InterPro" id="IPR007627">
    <property type="entry name" value="RNA_pol_sigma70_r2"/>
</dbReference>
<evidence type="ECO:0000256" key="3">
    <source>
        <dbReference type="ARBA" id="ARBA00023082"/>
    </source>
</evidence>
<name>A0A956SBR9_UNCEI</name>
<dbReference type="InterPro" id="IPR014284">
    <property type="entry name" value="RNA_pol_sigma-70_dom"/>
</dbReference>
<dbReference type="InterPro" id="IPR036388">
    <property type="entry name" value="WH-like_DNA-bd_sf"/>
</dbReference>
<dbReference type="AlphaFoldDB" id="A0A956SBR9"/>
<proteinExistence type="inferred from homology"/>
<dbReference type="GO" id="GO:0006352">
    <property type="term" value="P:DNA-templated transcription initiation"/>
    <property type="evidence" value="ECO:0007669"/>
    <property type="project" value="InterPro"/>
</dbReference>
<reference evidence="8" key="1">
    <citation type="submission" date="2020-04" db="EMBL/GenBank/DDBJ databases">
        <authorList>
            <person name="Zhang T."/>
        </authorList>
    </citation>
    <scope>NUCLEOTIDE SEQUENCE</scope>
    <source>
        <strain evidence="8">HKST-UBA02</strain>
    </source>
</reference>
<evidence type="ECO:0000313" key="9">
    <source>
        <dbReference type="Proteomes" id="UP000739538"/>
    </source>
</evidence>
<evidence type="ECO:0000256" key="2">
    <source>
        <dbReference type="ARBA" id="ARBA00023015"/>
    </source>
</evidence>
<feature type="domain" description="RNA polymerase sigma-70 region 2" evidence="6">
    <location>
        <begin position="15"/>
        <end position="81"/>
    </location>
</feature>
<dbReference type="GO" id="GO:0016987">
    <property type="term" value="F:sigma factor activity"/>
    <property type="evidence" value="ECO:0007669"/>
    <property type="project" value="UniProtKB-KW"/>
</dbReference>
<evidence type="ECO:0000259" key="6">
    <source>
        <dbReference type="Pfam" id="PF04542"/>
    </source>
</evidence>
<dbReference type="EMBL" id="JAGQHS010000007">
    <property type="protein sequence ID" value="MCA9754656.1"/>
    <property type="molecule type" value="Genomic_DNA"/>
</dbReference>
<protein>
    <submittedName>
        <fullName evidence="8">Sigma-70 family RNA polymerase sigma factor</fullName>
    </submittedName>
</protein>
<evidence type="ECO:0000256" key="5">
    <source>
        <dbReference type="ARBA" id="ARBA00023163"/>
    </source>
</evidence>
<dbReference type="InterPro" id="IPR039425">
    <property type="entry name" value="RNA_pol_sigma-70-like"/>
</dbReference>
<keyword evidence="5" id="KW-0804">Transcription</keyword>
<dbReference type="InterPro" id="IPR013325">
    <property type="entry name" value="RNA_pol_sigma_r2"/>
</dbReference>
<gene>
    <name evidence="8" type="ORF">KDA27_02555</name>
</gene>
<dbReference type="Gene3D" id="1.10.10.10">
    <property type="entry name" value="Winged helix-like DNA-binding domain superfamily/Winged helix DNA-binding domain"/>
    <property type="match status" value="1"/>
</dbReference>
<keyword evidence="4" id="KW-0238">DNA-binding</keyword>
<dbReference type="Pfam" id="PF04542">
    <property type="entry name" value="Sigma70_r2"/>
    <property type="match status" value="1"/>
</dbReference>
<keyword evidence="3" id="KW-0731">Sigma factor</keyword>
<dbReference type="InterPro" id="IPR013249">
    <property type="entry name" value="RNA_pol_sigma70_r4_t2"/>
</dbReference>
<dbReference type="NCBIfam" id="TIGR02937">
    <property type="entry name" value="sigma70-ECF"/>
    <property type="match status" value="1"/>
</dbReference>
<dbReference type="GO" id="GO:0003677">
    <property type="term" value="F:DNA binding"/>
    <property type="evidence" value="ECO:0007669"/>
    <property type="project" value="UniProtKB-KW"/>
</dbReference>
<dbReference type="PANTHER" id="PTHR43133">
    <property type="entry name" value="RNA POLYMERASE ECF-TYPE SIGMA FACTO"/>
    <property type="match status" value="1"/>
</dbReference>
<evidence type="ECO:0000256" key="4">
    <source>
        <dbReference type="ARBA" id="ARBA00023125"/>
    </source>
</evidence>
<dbReference type="PANTHER" id="PTHR43133:SF8">
    <property type="entry name" value="RNA POLYMERASE SIGMA FACTOR HI_1459-RELATED"/>
    <property type="match status" value="1"/>
</dbReference>
<dbReference type="Pfam" id="PF08281">
    <property type="entry name" value="Sigma70_r4_2"/>
    <property type="match status" value="1"/>
</dbReference>
<dbReference type="InterPro" id="IPR013324">
    <property type="entry name" value="RNA_pol_sigma_r3/r4-like"/>
</dbReference>
<keyword evidence="2" id="KW-0805">Transcription regulation</keyword>
<comment type="similarity">
    <text evidence="1">Belongs to the sigma-70 factor family. ECF subfamily.</text>
</comment>
<dbReference type="Proteomes" id="UP000739538">
    <property type="component" value="Unassembled WGS sequence"/>
</dbReference>
<dbReference type="Gene3D" id="1.10.1740.10">
    <property type="match status" value="1"/>
</dbReference>
<organism evidence="8 9">
    <name type="scientific">Eiseniibacteriota bacterium</name>
    <dbReference type="NCBI Taxonomy" id="2212470"/>
    <lineage>
        <taxon>Bacteria</taxon>
        <taxon>Candidatus Eiseniibacteriota</taxon>
    </lineage>
</organism>
<evidence type="ECO:0000259" key="7">
    <source>
        <dbReference type="Pfam" id="PF08281"/>
    </source>
</evidence>
<dbReference type="SUPFAM" id="SSF88659">
    <property type="entry name" value="Sigma3 and sigma4 domains of RNA polymerase sigma factors"/>
    <property type="match status" value="1"/>
</dbReference>
<dbReference type="CDD" id="cd06171">
    <property type="entry name" value="Sigma70_r4"/>
    <property type="match status" value="1"/>
</dbReference>
<sequence length="179" mass="20783">MERCLAGEEEAFRMLVERYDRRVYATIYRLVGSEPDARDLTQETFLRFFRSLDRFDSSRSLSAWLLRIASNQTVDFLRKRRIDTVSLDEEGRGEVLESLLQTDAWEDSSSDPNRERLEHLVTRLAPGYRIVLELRHAQGLQPGEIAEILDVTPATVRSRLHRAHRQLAGWLQGKDLSDL</sequence>
<evidence type="ECO:0000313" key="8">
    <source>
        <dbReference type="EMBL" id="MCA9754656.1"/>
    </source>
</evidence>
<evidence type="ECO:0000256" key="1">
    <source>
        <dbReference type="ARBA" id="ARBA00010641"/>
    </source>
</evidence>
<reference evidence="8" key="2">
    <citation type="journal article" date="2021" name="Microbiome">
        <title>Successional dynamics and alternative stable states in a saline activated sludge microbial community over 9 years.</title>
        <authorList>
            <person name="Wang Y."/>
            <person name="Ye J."/>
            <person name="Ju F."/>
            <person name="Liu L."/>
            <person name="Boyd J.A."/>
            <person name="Deng Y."/>
            <person name="Parks D.H."/>
            <person name="Jiang X."/>
            <person name="Yin X."/>
            <person name="Woodcroft B.J."/>
            <person name="Tyson G.W."/>
            <person name="Hugenholtz P."/>
            <person name="Polz M.F."/>
            <person name="Zhang T."/>
        </authorList>
    </citation>
    <scope>NUCLEOTIDE SEQUENCE</scope>
    <source>
        <strain evidence="8">HKST-UBA02</strain>
    </source>
</reference>
<accession>A0A956SBR9</accession>
<feature type="domain" description="RNA polymerase sigma factor 70 region 4 type 2" evidence="7">
    <location>
        <begin position="114"/>
        <end position="166"/>
    </location>
</feature>